<proteinExistence type="inferred from homology"/>
<accession>A0A6P4I4G7</accession>
<dbReference type="RefSeq" id="XP_017018769.1">
    <property type="nucleotide sequence ID" value="XM_017163280.3"/>
</dbReference>
<evidence type="ECO:0000313" key="8">
    <source>
        <dbReference type="RefSeq" id="XP_017018769.1"/>
    </source>
</evidence>
<organism evidence="7 8">
    <name type="scientific">Drosophila kikkawai</name>
    <name type="common">Fruit fly</name>
    <dbReference type="NCBI Taxonomy" id="30033"/>
    <lineage>
        <taxon>Eukaryota</taxon>
        <taxon>Metazoa</taxon>
        <taxon>Ecdysozoa</taxon>
        <taxon>Arthropoda</taxon>
        <taxon>Hexapoda</taxon>
        <taxon>Insecta</taxon>
        <taxon>Pterygota</taxon>
        <taxon>Neoptera</taxon>
        <taxon>Endopterygota</taxon>
        <taxon>Diptera</taxon>
        <taxon>Brachycera</taxon>
        <taxon>Muscomorpha</taxon>
        <taxon>Ephydroidea</taxon>
        <taxon>Drosophilidae</taxon>
        <taxon>Drosophila</taxon>
        <taxon>Sophophora</taxon>
    </lineage>
</organism>
<comment type="subcellular location">
    <subcellularLocation>
        <location evidence="1 6">Cell membrane</location>
        <topology evidence="1 6">Multi-pass membrane protein</topology>
    </subcellularLocation>
</comment>
<dbReference type="GO" id="GO:0007165">
    <property type="term" value="P:signal transduction"/>
    <property type="evidence" value="ECO:0007669"/>
    <property type="project" value="UniProtKB-KW"/>
</dbReference>
<feature type="transmembrane region" description="Helical" evidence="6">
    <location>
        <begin position="146"/>
        <end position="167"/>
    </location>
</feature>
<evidence type="ECO:0000256" key="1">
    <source>
        <dbReference type="ARBA" id="ARBA00004651"/>
    </source>
</evidence>
<evidence type="ECO:0000313" key="7">
    <source>
        <dbReference type="Proteomes" id="UP001652661"/>
    </source>
</evidence>
<feature type="transmembrane region" description="Helical" evidence="6">
    <location>
        <begin position="252"/>
        <end position="273"/>
    </location>
</feature>
<sequence length="407" mass="47777">MLHPKLCRMLNFVHYHAVFFGLMGTTLRIRSHRRIIRLEKVSWAYLIYSLFVGTCLLLNIYFMFPQAILDGYTKSNIVLQWNFFVQIGLQLMAILGCYGTIWLKRRDIIEFYKESLNYWKNYGKIMNAIVDKEELKELQLSLARTMWQIVFVLYSYFFFSSVVQYQLLDVVTQYSLMALAGRFSHSLQFVAVKMGFYGVLILLDHQFGVIKLALRVLHRESSKRKWKTLRAIARMHLETLQLARRIFKLYDIANAIVFLNMFMSTMSILYHAVQYGNRTIKSDSWGMICGNGLVVSNLFCTLMLMNMLDRVVSACNNVGEQLKEFNDLPRINGKFQRELDDFAMQLRRNHLVYKICGIVELDKPAGLSYIGSILSNIIILMQFDLRRQQQPSKSQYFEHFSKNNSKF</sequence>
<reference evidence="7" key="1">
    <citation type="submission" date="2025-05" db="UniProtKB">
        <authorList>
            <consortium name="RefSeq"/>
        </authorList>
    </citation>
    <scope>NUCLEOTIDE SEQUENCE [LARGE SCALE GENOMIC DNA]</scope>
    <source>
        <strain evidence="7">14028-0561.14</strain>
    </source>
</reference>
<feature type="transmembrane region" description="Helical" evidence="6">
    <location>
        <begin position="194"/>
        <end position="217"/>
    </location>
</feature>
<evidence type="ECO:0000256" key="2">
    <source>
        <dbReference type="ARBA" id="ARBA00022475"/>
    </source>
</evidence>
<protein>
    <recommendedName>
        <fullName evidence="6">Gustatory receptor</fullName>
    </recommendedName>
</protein>
<dbReference type="GO" id="GO:0050909">
    <property type="term" value="P:sensory perception of taste"/>
    <property type="evidence" value="ECO:0007669"/>
    <property type="project" value="InterPro"/>
</dbReference>
<dbReference type="Pfam" id="PF08395">
    <property type="entry name" value="7tm_7"/>
    <property type="match status" value="1"/>
</dbReference>
<evidence type="ECO:0000256" key="6">
    <source>
        <dbReference type="RuleBase" id="RU363108"/>
    </source>
</evidence>
<evidence type="ECO:0000256" key="3">
    <source>
        <dbReference type="ARBA" id="ARBA00022692"/>
    </source>
</evidence>
<keyword evidence="5 6" id="KW-0472">Membrane</keyword>
<gene>
    <name evidence="8" type="primary">Gr58b</name>
</gene>
<feature type="transmembrane region" description="Helical" evidence="6">
    <location>
        <begin position="12"/>
        <end position="29"/>
    </location>
</feature>
<keyword evidence="3 6" id="KW-0812">Transmembrane</keyword>
<feature type="transmembrane region" description="Helical" evidence="6">
    <location>
        <begin position="83"/>
        <end position="103"/>
    </location>
</feature>
<dbReference type="Proteomes" id="UP001652661">
    <property type="component" value="Chromosome 2R"/>
</dbReference>
<dbReference type="AlphaFoldDB" id="A0A6P4I4G7"/>
<evidence type="ECO:0000256" key="4">
    <source>
        <dbReference type="ARBA" id="ARBA00022989"/>
    </source>
</evidence>
<feature type="transmembrane region" description="Helical" evidence="6">
    <location>
        <begin position="285"/>
        <end position="304"/>
    </location>
</feature>
<dbReference type="OrthoDB" id="7883063at2759"/>
<keyword evidence="2 6" id="KW-1003">Cell membrane</keyword>
<keyword evidence="6" id="KW-0807">Transducer</keyword>
<keyword evidence="7" id="KW-1185">Reference proteome</keyword>
<dbReference type="InterPro" id="IPR013604">
    <property type="entry name" value="7TM_chemorcpt"/>
</dbReference>
<evidence type="ECO:0000256" key="5">
    <source>
        <dbReference type="ARBA" id="ARBA00023136"/>
    </source>
</evidence>
<keyword evidence="4 6" id="KW-1133">Transmembrane helix</keyword>
<dbReference type="GO" id="GO:0005886">
    <property type="term" value="C:plasma membrane"/>
    <property type="evidence" value="ECO:0007669"/>
    <property type="project" value="UniProtKB-SubCell"/>
</dbReference>
<name>A0A6P4I4G7_DROKI</name>
<keyword evidence="6 8" id="KW-0675">Receptor</keyword>
<reference evidence="8" key="2">
    <citation type="submission" date="2025-08" db="UniProtKB">
        <authorList>
            <consortium name="RefSeq"/>
        </authorList>
    </citation>
    <scope>IDENTIFICATION</scope>
    <source>
        <strain evidence="8">14028-0561.14</strain>
        <tissue evidence="8">Whole fly</tissue>
    </source>
</reference>
<comment type="similarity">
    <text evidence="6">Belongs to the insect chemoreceptor superfamily. Gustatory receptor (GR) family.</text>
</comment>
<comment type="function">
    <text evidence="6">Gustatory receptor which mediates acceptance or avoidance behavior, depending on its substrates.</text>
</comment>
<feature type="transmembrane region" description="Helical" evidence="6">
    <location>
        <begin position="41"/>
        <end position="63"/>
    </location>
</feature>